<dbReference type="PANTHER" id="PTHR43646">
    <property type="entry name" value="GLYCOSYLTRANSFERASE"/>
    <property type="match status" value="1"/>
</dbReference>
<sequence>MPPVPPALTARVYRSLALGWLATKAAVLLINAVAFPRLRPGTPEARPRVSVLVPARNEAQILPVTLPSLLGQGADEVIVLDDRSADGTADVAARLGARVIRGQPRPAGWHGKPWACQQLLHAATGDVLIFVDADVTWQPGALDAMLAELERTGADLLSVQPRQHNLTLGERLLTPLVDAAVLSYFPYPLIRLPQAAAGMANGQVMALRRAALEGVGGFRAVRQAVLDDTAFARHLKARGGQLAVALGGDVVGVRMYGSYPQSVAGFSKNALPLHLQSRPLLVLSALAHLGVYTLPWVVRLPGWRVLRVASVLERLLVNLLTGRRRPADLLEGLLGPLTPLLALPVYARALRRTVTWKGRTYQQTPEGRQE</sequence>
<proteinExistence type="predicted"/>
<dbReference type="Gene3D" id="3.90.550.10">
    <property type="entry name" value="Spore Coat Polysaccharide Biosynthesis Protein SpsA, Chain A"/>
    <property type="match status" value="1"/>
</dbReference>
<organism evidence="2 3">
    <name type="scientific">Deinococcus rufus</name>
    <dbReference type="NCBI Taxonomy" id="2136097"/>
    <lineage>
        <taxon>Bacteria</taxon>
        <taxon>Thermotogati</taxon>
        <taxon>Deinococcota</taxon>
        <taxon>Deinococci</taxon>
        <taxon>Deinococcales</taxon>
        <taxon>Deinococcaceae</taxon>
        <taxon>Deinococcus</taxon>
    </lineage>
</organism>
<dbReference type="PANTHER" id="PTHR43646:SF3">
    <property type="entry name" value="SLR1566 PROTEIN"/>
    <property type="match status" value="1"/>
</dbReference>
<reference evidence="3" key="1">
    <citation type="journal article" date="2019" name="Int. J. Syst. Evol. Microbiol.">
        <title>The Global Catalogue of Microorganisms (GCM) 10K type strain sequencing project: providing services to taxonomists for standard genome sequencing and annotation.</title>
        <authorList>
            <consortium name="The Broad Institute Genomics Platform"/>
            <consortium name="The Broad Institute Genome Sequencing Center for Infectious Disease"/>
            <person name="Wu L."/>
            <person name="Ma J."/>
        </authorList>
    </citation>
    <scope>NUCLEOTIDE SEQUENCE [LARGE SCALE GENOMIC DNA]</scope>
    <source>
        <strain evidence="3">CCTCC AB 2017081</strain>
    </source>
</reference>
<evidence type="ECO:0000259" key="1">
    <source>
        <dbReference type="Pfam" id="PF00535"/>
    </source>
</evidence>
<feature type="domain" description="Glycosyltransferase 2-like" evidence="1">
    <location>
        <begin position="50"/>
        <end position="211"/>
    </location>
</feature>
<dbReference type="SUPFAM" id="SSF53448">
    <property type="entry name" value="Nucleotide-diphospho-sugar transferases"/>
    <property type="match status" value="1"/>
</dbReference>
<dbReference type="CDD" id="cd06423">
    <property type="entry name" value="CESA_like"/>
    <property type="match status" value="1"/>
</dbReference>
<evidence type="ECO:0000313" key="2">
    <source>
        <dbReference type="EMBL" id="MFC3832191.1"/>
    </source>
</evidence>
<dbReference type="EMBL" id="JBHRZG010000005">
    <property type="protein sequence ID" value="MFC3832191.1"/>
    <property type="molecule type" value="Genomic_DNA"/>
</dbReference>
<dbReference type="InterPro" id="IPR001173">
    <property type="entry name" value="Glyco_trans_2-like"/>
</dbReference>
<comment type="caution">
    <text evidence="2">The sequence shown here is derived from an EMBL/GenBank/DDBJ whole genome shotgun (WGS) entry which is preliminary data.</text>
</comment>
<evidence type="ECO:0000313" key="3">
    <source>
        <dbReference type="Proteomes" id="UP001595803"/>
    </source>
</evidence>
<protein>
    <submittedName>
        <fullName evidence="2">Glycosyltransferase family 2 protein</fullName>
    </submittedName>
</protein>
<dbReference type="RefSeq" id="WP_322473268.1">
    <property type="nucleotide sequence ID" value="NZ_JBHRZG010000005.1"/>
</dbReference>
<name>A0ABV7Z437_9DEIO</name>
<dbReference type="Pfam" id="PF00535">
    <property type="entry name" value="Glycos_transf_2"/>
    <property type="match status" value="1"/>
</dbReference>
<keyword evidence="3" id="KW-1185">Reference proteome</keyword>
<dbReference type="Proteomes" id="UP001595803">
    <property type="component" value="Unassembled WGS sequence"/>
</dbReference>
<dbReference type="InterPro" id="IPR029044">
    <property type="entry name" value="Nucleotide-diphossugar_trans"/>
</dbReference>
<gene>
    <name evidence="2" type="ORF">ACFOSB_04920</name>
</gene>
<accession>A0ABV7Z437</accession>